<evidence type="ECO:0000256" key="6">
    <source>
        <dbReference type="SAM" id="MobiDB-lite"/>
    </source>
</evidence>
<proteinExistence type="inferred from homology"/>
<feature type="compositionally biased region" description="Acidic residues" evidence="6">
    <location>
        <begin position="544"/>
        <end position="556"/>
    </location>
</feature>
<feature type="region of interest" description="Disordered" evidence="6">
    <location>
        <begin position="1"/>
        <end position="151"/>
    </location>
</feature>
<evidence type="ECO:0000313" key="8">
    <source>
        <dbReference type="Proteomes" id="UP001562354"/>
    </source>
</evidence>
<feature type="compositionally biased region" description="Low complexity" evidence="6">
    <location>
        <begin position="43"/>
        <end position="62"/>
    </location>
</feature>
<evidence type="ECO:0000256" key="4">
    <source>
        <dbReference type="ARBA" id="ARBA00023163"/>
    </source>
</evidence>
<evidence type="ECO:0000256" key="5">
    <source>
        <dbReference type="ARBA" id="ARBA00023242"/>
    </source>
</evidence>
<feature type="region of interest" description="Disordered" evidence="6">
    <location>
        <begin position="530"/>
        <end position="578"/>
    </location>
</feature>
<dbReference type="RefSeq" id="XP_069203890.1">
    <property type="nucleotide sequence ID" value="XM_069340425.1"/>
</dbReference>
<comment type="subcellular location">
    <subcellularLocation>
        <location evidence="1">Nucleus</location>
    </subcellularLocation>
</comment>
<organism evidence="7 8">
    <name type="scientific">Neodothiora populina</name>
    <dbReference type="NCBI Taxonomy" id="2781224"/>
    <lineage>
        <taxon>Eukaryota</taxon>
        <taxon>Fungi</taxon>
        <taxon>Dikarya</taxon>
        <taxon>Ascomycota</taxon>
        <taxon>Pezizomycotina</taxon>
        <taxon>Dothideomycetes</taxon>
        <taxon>Dothideomycetidae</taxon>
        <taxon>Dothideales</taxon>
        <taxon>Dothioraceae</taxon>
        <taxon>Neodothiora</taxon>
    </lineage>
</organism>
<keyword evidence="4" id="KW-0804">Transcription</keyword>
<name>A0ABR3PNA0_9PEZI</name>
<dbReference type="Pfam" id="PF04855">
    <property type="entry name" value="SNF5"/>
    <property type="match status" value="1"/>
</dbReference>
<feature type="compositionally biased region" description="Low complexity" evidence="6">
    <location>
        <begin position="658"/>
        <end position="678"/>
    </location>
</feature>
<keyword evidence="8" id="KW-1185">Reference proteome</keyword>
<dbReference type="EMBL" id="JBFMKM010000003">
    <property type="protein sequence ID" value="KAL1311041.1"/>
    <property type="molecule type" value="Genomic_DNA"/>
</dbReference>
<feature type="region of interest" description="Disordered" evidence="6">
    <location>
        <begin position="653"/>
        <end position="734"/>
    </location>
</feature>
<feature type="compositionally biased region" description="Basic and acidic residues" evidence="6">
    <location>
        <begin position="706"/>
        <end position="720"/>
    </location>
</feature>
<dbReference type="GeneID" id="95974959"/>
<feature type="compositionally biased region" description="Polar residues" evidence="6">
    <location>
        <begin position="1"/>
        <end position="24"/>
    </location>
</feature>
<comment type="caution">
    <text evidence="7">The sequence shown here is derived from an EMBL/GenBank/DDBJ whole genome shotgun (WGS) entry which is preliminary data.</text>
</comment>
<feature type="region of interest" description="Disordered" evidence="6">
    <location>
        <begin position="477"/>
        <end position="496"/>
    </location>
</feature>
<evidence type="ECO:0000256" key="3">
    <source>
        <dbReference type="ARBA" id="ARBA00023015"/>
    </source>
</evidence>
<feature type="compositionally biased region" description="Polar residues" evidence="6">
    <location>
        <begin position="31"/>
        <end position="42"/>
    </location>
</feature>
<sequence>MQSPSINSPAPPFQTNGQAFNLSQPPAGRNASAQPASPAVNNSAFSSPAATASAQQEASSSSDTGDAIRNGKQRAKDVMAASGIDVPSPSPAVGGGSGAGAGAASSNGPSTPNDSQSYGAQMSRKRSRSGTRKSINTPSAVDGPSSPPASHDEIILNRYIQRDSLHAATMNDQADRSRTLLRAKEQEKEWYMHEVGRIRAQNPGAVFGMGYAGYGNGRTDDRAHIEYPMHRRPPAGRRSRPLYLPRKDLAQQAEYLEELVPVRLDIELEKLRLRDTFTWNLNDRLIDPQQFAETLVEDLKLPQDSSPMIARQVHQELMEQLQNYFPHIYPSGVPAEPDLPYGAHKNDDMRIMIKLNITIGHITLVDQFEWDTNNPLNSPEDFARQMALDLSLSGEFATAIAHSIREQSQLYTRSLFLTNHGFDGRPIEDPDIRDNMLPTPLPSIFRPHQAQKDWTPYMYELSEMELEKTELSMLREQRAQKRQLNRRGGPALPDLKERQRTVRSLVVSSVIPGAAETLEASGIFKIRRAASGRGRRPGARLDEGSDSEDLEADESGAESPAPSQLVGGTARTRGMRGAASAATAAMRANYGRSATPDIMAFSESRTSRRTTAGLDTREDTAEPTSLLVKLKISPARFRQWLSKRKFGRAAAPPLSGFPTSFPQASAAQAPKQAPSTPAMQNKSLPASQRNSATPARTLPQAGDSSVPKDIEYDSQGRVDAPRTPMPNDSTPPIPPWLTTALDQLRTRHPRSKFSGLMRFAAIDADNGTAARFDPKTLPQGSSPPPPIDLPDSSRQQRIKFMWVPRIKCFDCPQKLYTAVPEDTAAKFEVHLMNSKHKAAVKERLEGSGK</sequence>
<evidence type="ECO:0008006" key="9">
    <source>
        <dbReference type="Google" id="ProtNLM"/>
    </source>
</evidence>
<keyword evidence="5" id="KW-0539">Nucleus</keyword>
<reference evidence="7 8" key="1">
    <citation type="submission" date="2024-07" db="EMBL/GenBank/DDBJ databases">
        <title>Draft sequence of the Neodothiora populina.</title>
        <authorList>
            <person name="Drown D.D."/>
            <person name="Schuette U.S."/>
            <person name="Buechlein A.B."/>
            <person name="Rusch D.R."/>
            <person name="Winton L.W."/>
            <person name="Adams G.A."/>
        </authorList>
    </citation>
    <scope>NUCLEOTIDE SEQUENCE [LARGE SCALE GENOMIC DNA]</scope>
    <source>
        <strain evidence="7 8">CPC 39397</strain>
    </source>
</reference>
<dbReference type="InterPro" id="IPR006939">
    <property type="entry name" value="SNF5"/>
</dbReference>
<evidence type="ECO:0000256" key="1">
    <source>
        <dbReference type="ARBA" id="ARBA00004123"/>
    </source>
</evidence>
<dbReference type="PANTHER" id="PTHR10019">
    <property type="entry name" value="SNF5"/>
    <property type="match status" value="1"/>
</dbReference>
<comment type="similarity">
    <text evidence="2">Belongs to the SNF5 family.</text>
</comment>
<gene>
    <name evidence="7" type="ORF">AAFC00_001256</name>
</gene>
<feature type="compositionally biased region" description="Low complexity" evidence="6">
    <location>
        <begin position="567"/>
        <end position="578"/>
    </location>
</feature>
<evidence type="ECO:0000256" key="2">
    <source>
        <dbReference type="ARBA" id="ARBA00010239"/>
    </source>
</evidence>
<feature type="compositionally biased region" description="Low complexity" evidence="6">
    <location>
        <begin position="102"/>
        <end position="112"/>
    </location>
</feature>
<protein>
    <recommendedName>
        <fullName evidence="9">SNF5-domain-containing protein</fullName>
    </recommendedName>
</protein>
<feature type="compositionally biased region" description="Polar residues" evidence="6">
    <location>
        <begin position="679"/>
        <end position="694"/>
    </location>
</feature>
<keyword evidence="3" id="KW-0805">Transcription regulation</keyword>
<feature type="region of interest" description="Disordered" evidence="6">
    <location>
        <begin position="597"/>
        <end position="620"/>
    </location>
</feature>
<accession>A0ABR3PNA0</accession>
<dbReference type="Proteomes" id="UP001562354">
    <property type="component" value="Unassembled WGS sequence"/>
</dbReference>
<feature type="region of interest" description="Disordered" evidence="6">
    <location>
        <begin position="769"/>
        <end position="792"/>
    </location>
</feature>
<evidence type="ECO:0000313" key="7">
    <source>
        <dbReference type="EMBL" id="KAL1311041.1"/>
    </source>
</evidence>